<evidence type="ECO:0000313" key="3">
    <source>
        <dbReference type="EMBL" id="MCA9759101.1"/>
    </source>
</evidence>
<evidence type="ECO:0000313" key="4">
    <source>
        <dbReference type="Proteomes" id="UP000739538"/>
    </source>
</evidence>
<dbReference type="PANTHER" id="PTHR47691">
    <property type="entry name" value="REGULATOR-RELATED"/>
    <property type="match status" value="1"/>
</dbReference>
<dbReference type="InterPro" id="IPR011990">
    <property type="entry name" value="TPR-like_helical_dom_sf"/>
</dbReference>
<feature type="region of interest" description="Disordered" evidence="1">
    <location>
        <begin position="1"/>
        <end position="24"/>
    </location>
</feature>
<name>A0A956NI03_UNCEI</name>
<dbReference type="Gene3D" id="3.40.50.300">
    <property type="entry name" value="P-loop containing nucleotide triphosphate hydrolases"/>
    <property type="match status" value="1"/>
</dbReference>
<evidence type="ECO:0000259" key="2">
    <source>
        <dbReference type="SMART" id="SM00382"/>
    </source>
</evidence>
<dbReference type="Pfam" id="PF13424">
    <property type="entry name" value="TPR_12"/>
    <property type="match status" value="2"/>
</dbReference>
<dbReference type="SMART" id="SM00382">
    <property type="entry name" value="AAA"/>
    <property type="match status" value="1"/>
</dbReference>
<dbReference type="SUPFAM" id="SSF48452">
    <property type="entry name" value="TPR-like"/>
    <property type="match status" value="2"/>
</dbReference>
<dbReference type="Proteomes" id="UP000739538">
    <property type="component" value="Unassembled WGS sequence"/>
</dbReference>
<feature type="compositionally biased region" description="Basic and acidic residues" evidence="1">
    <location>
        <begin position="915"/>
        <end position="930"/>
    </location>
</feature>
<evidence type="ECO:0000256" key="1">
    <source>
        <dbReference type="SAM" id="MobiDB-lite"/>
    </source>
</evidence>
<dbReference type="InterPro" id="IPR027417">
    <property type="entry name" value="P-loop_NTPase"/>
</dbReference>
<dbReference type="InterPro" id="IPR019734">
    <property type="entry name" value="TPR_rpt"/>
</dbReference>
<dbReference type="AlphaFoldDB" id="A0A956NI03"/>
<sequence>MLEPRAPQLGVNGMGTGSGRRDEAKAPRLTSLDLHFTPGAELGRLDEIVLGWEGRPPVRRTKARHWKTNARTDVFAAVLALLVLRGRSDPERAVLDSRNDPAEQDLCAKLHDLWHSPRKRVESHWLDAVFDEGTEELPSPLAVLLERSGGRMTCTVRFRSGTTPRVTFCRDGEVVSDRHLRRFLEANFAIAVSEGDERSALPRLPSYGDEFVGREGDLDEVATLVQTNRVVTLIGPPGVGKTRLAIEVTARISGDGVRGATVPDAAVRDAAVPDAALRDAAVRDAAQFVDGIEWVDLEIARTERDVVVTFARALWGDSQMERPPEDLEDLIDRLRTRRSLILLDNCETALDPVGRLLGRVLEGPQGPSFLATSIESIGVRTERCHVVQPLPVPGAEVHPRDALRSPAVRLFRSRSEASGVPIEETRETLASILEVCRFLGGLPLGIELAAASLRRFGLSELTELLERHLELVRSTDRSGPVRHESLQSVVEWTYSLLSESERQVLACLAVFPSDWTTGSVGPICEGAGLSEDESLAAHARLALRNVVSALTPATDRRWTFLPFLRAFARKRLEEHPLREAVVESFERHFLERLESLSTLPSESSGDAARQLVPEAENLRSSALSALHGGRTERAFHFALNLERLWLAMGTWSDGVELCRELLDASELDAKAIPRVSRLAASLEYRRGDIASARANYQRSLDLAGEVGDVNEVAHALHGLGTIAFRTGQLDDAERYFQQAGQTWSDRDEERLLLNVWNNLAAIAATQGRLDAAAERFSRVIEMARRLGDRRTLGSVLMNYGIVQWRRNDLDAAMDCLERGLEVAEGENDPWGQANAWGSLGVLHLQRGNPESSRTCHSRSLMLREQLGDLAGIASSLEGFARLAVEEHQSARAIRLASAALSLRRDHELALTEENRREVERTIEDATRRVSPEVATQETQMGATLSAEEAVSLALGR</sequence>
<dbReference type="SUPFAM" id="SSF52540">
    <property type="entry name" value="P-loop containing nucleoside triphosphate hydrolases"/>
    <property type="match status" value="1"/>
</dbReference>
<accession>A0A956NI03</accession>
<dbReference type="EMBL" id="JAGQHS010000264">
    <property type="protein sequence ID" value="MCA9759101.1"/>
    <property type="molecule type" value="Genomic_DNA"/>
</dbReference>
<feature type="region of interest" description="Disordered" evidence="1">
    <location>
        <begin position="915"/>
        <end position="944"/>
    </location>
</feature>
<gene>
    <name evidence="3" type="ORF">KDA27_25130</name>
</gene>
<dbReference type="PANTHER" id="PTHR47691:SF3">
    <property type="entry name" value="HTH-TYPE TRANSCRIPTIONAL REGULATOR RV0890C-RELATED"/>
    <property type="match status" value="1"/>
</dbReference>
<dbReference type="InterPro" id="IPR041664">
    <property type="entry name" value="AAA_16"/>
</dbReference>
<dbReference type="SMART" id="SM00028">
    <property type="entry name" value="TPR"/>
    <property type="match status" value="6"/>
</dbReference>
<organism evidence="3 4">
    <name type="scientific">Eiseniibacteriota bacterium</name>
    <dbReference type="NCBI Taxonomy" id="2212470"/>
    <lineage>
        <taxon>Bacteria</taxon>
        <taxon>Candidatus Eiseniibacteriota</taxon>
    </lineage>
</organism>
<feature type="compositionally biased region" description="Polar residues" evidence="1">
    <location>
        <begin position="933"/>
        <end position="942"/>
    </location>
</feature>
<dbReference type="Gene3D" id="1.25.40.10">
    <property type="entry name" value="Tetratricopeptide repeat domain"/>
    <property type="match status" value="1"/>
</dbReference>
<dbReference type="InterPro" id="IPR003593">
    <property type="entry name" value="AAA+_ATPase"/>
</dbReference>
<reference evidence="3" key="2">
    <citation type="journal article" date="2021" name="Microbiome">
        <title>Successional dynamics and alternative stable states in a saline activated sludge microbial community over 9 years.</title>
        <authorList>
            <person name="Wang Y."/>
            <person name="Ye J."/>
            <person name="Ju F."/>
            <person name="Liu L."/>
            <person name="Boyd J.A."/>
            <person name="Deng Y."/>
            <person name="Parks D.H."/>
            <person name="Jiang X."/>
            <person name="Yin X."/>
            <person name="Woodcroft B.J."/>
            <person name="Tyson G.W."/>
            <person name="Hugenholtz P."/>
            <person name="Polz M.F."/>
            <person name="Zhang T."/>
        </authorList>
    </citation>
    <scope>NUCLEOTIDE SEQUENCE</scope>
    <source>
        <strain evidence="3">HKST-UBA02</strain>
    </source>
</reference>
<proteinExistence type="predicted"/>
<protein>
    <submittedName>
        <fullName evidence="3">Tetratricopeptide repeat protein</fullName>
    </submittedName>
</protein>
<comment type="caution">
    <text evidence="3">The sequence shown here is derived from an EMBL/GenBank/DDBJ whole genome shotgun (WGS) entry which is preliminary data.</text>
</comment>
<reference evidence="3" key="1">
    <citation type="submission" date="2020-04" db="EMBL/GenBank/DDBJ databases">
        <authorList>
            <person name="Zhang T."/>
        </authorList>
    </citation>
    <scope>NUCLEOTIDE SEQUENCE</scope>
    <source>
        <strain evidence="3">HKST-UBA02</strain>
    </source>
</reference>
<feature type="domain" description="AAA+ ATPase" evidence="2">
    <location>
        <begin position="227"/>
        <end position="786"/>
    </location>
</feature>
<dbReference type="Pfam" id="PF13191">
    <property type="entry name" value="AAA_16"/>
    <property type="match status" value="1"/>
</dbReference>